<proteinExistence type="predicted"/>
<dbReference type="AlphaFoldDB" id="X7F9N7"/>
<dbReference type="eggNOG" id="COG1380">
    <property type="taxonomic scope" value="Bacteria"/>
</dbReference>
<keyword evidence="7" id="KW-0378">Hydrolase</keyword>
<comment type="subcellular location">
    <subcellularLocation>
        <location evidence="1">Cell membrane</location>
        <topology evidence="1">Multi-pass membrane protein</topology>
    </subcellularLocation>
</comment>
<evidence type="ECO:0000256" key="3">
    <source>
        <dbReference type="ARBA" id="ARBA00022692"/>
    </source>
</evidence>
<evidence type="ECO:0000256" key="2">
    <source>
        <dbReference type="ARBA" id="ARBA00022475"/>
    </source>
</evidence>
<dbReference type="EMBL" id="JAME01000008">
    <property type="protein sequence ID" value="ETX29592.1"/>
    <property type="molecule type" value="Genomic_DNA"/>
</dbReference>
<dbReference type="GO" id="GO:0005886">
    <property type="term" value="C:plasma membrane"/>
    <property type="evidence" value="ECO:0007669"/>
    <property type="project" value="UniProtKB-SubCell"/>
</dbReference>
<protein>
    <submittedName>
        <fullName evidence="7">Murein hydrolase transporter LrgA</fullName>
    </submittedName>
</protein>
<evidence type="ECO:0000256" key="5">
    <source>
        <dbReference type="ARBA" id="ARBA00023136"/>
    </source>
</evidence>
<dbReference type="OrthoDB" id="385012at2"/>
<evidence type="ECO:0000256" key="6">
    <source>
        <dbReference type="SAM" id="Phobius"/>
    </source>
</evidence>
<evidence type="ECO:0000313" key="7">
    <source>
        <dbReference type="EMBL" id="ETX29592.1"/>
    </source>
</evidence>
<dbReference type="STRING" id="1449351.RISW2_22160"/>
<dbReference type="PANTHER" id="PTHR33931:SF2">
    <property type="entry name" value="HOLIN-LIKE PROTEIN CIDA"/>
    <property type="match status" value="1"/>
</dbReference>
<evidence type="ECO:0000256" key="4">
    <source>
        <dbReference type="ARBA" id="ARBA00022989"/>
    </source>
</evidence>
<feature type="transmembrane region" description="Helical" evidence="6">
    <location>
        <begin position="85"/>
        <end position="109"/>
    </location>
</feature>
<dbReference type="Pfam" id="PF03788">
    <property type="entry name" value="LrgA"/>
    <property type="match status" value="1"/>
</dbReference>
<evidence type="ECO:0000313" key="8">
    <source>
        <dbReference type="Proteomes" id="UP000023430"/>
    </source>
</evidence>
<name>X7F9N7_9RHOB</name>
<gene>
    <name evidence="7" type="ORF">RISW2_22160</name>
</gene>
<organism evidence="7 8">
    <name type="scientific">Roseivivax isoporae LMG 25204</name>
    <dbReference type="NCBI Taxonomy" id="1449351"/>
    <lineage>
        <taxon>Bacteria</taxon>
        <taxon>Pseudomonadati</taxon>
        <taxon>Pseudomonadota</taxon>
        <taxon>Alphaproteobacteria</taxon>
        <taxon>Rhodobacterales</taxon>
        <taxon>Roseobacteraceae</taxon>
        <taxon>Roseivivax</taxon>
    </lineage>
</organism>
<evidence type="ECO:0000256" key="1">
    <source>
        <dbReference type="ARBA" id="ARBA00004651"/>
    </source>
</evidence>
<keyword evidence="5 6" id="KW-0472">Membrane</keyword>
<dbReference type="Proteomes" id="UP000023430">
    <property type="component" value="Unassembled WGS sequence"/>
</dbReference>
<keyword evidence="2" id="KW-1003">Cell membrane</keyword>
<reference evidence="7 8" key="1">
    <citation type="submission" date="2014-01" db="EMBL/GenBank/DDBJ databases">
        <title>Roseivivax isoporae LMG 25204 Genome Sequencing.</title>
        <authorList>
            <person name="Lai Q."/>
            <person name="Li G."/>
            <person name="Shao Z."/>
        </authorList>
    </citation>
    <scope>NUCLEOTIDE SEQUENCE [LARGE SCALE GENOMIC DNA]</scope>
    <source>
        <strain evidence="7 8">LMG 25204</strain>
    </source>
</reference>
<dbReference type="PANTHER" id="PTHR33931">
    <property type="entry name" value="HOLIN-LIKE PROTEIN CIDA-RELATED"/>
    <property type="match status" value="1"/>
</dbReference>
<keyword evidence="8" id="KW-1185">Reference proteome</keyword>
<feature type="transmembrane region" description="Helical" evidence="6">
    <location>
        <begin position="58"/>
        <end position="79"/>
    </location>
</feature>
<comment type="caution">
    <text evidence="7">The sequence shown here is derived from an EMBL/GenBank/DDBJ whole genome shotgun (WGS) entry which is preliminary data.</text>
</comment>
<keyword evidence="3 6" id="KW-0812">Transmembrane</keyword>
<dbReference type="PATRIC" id="fig|1449351.3.peg.1372"/>
<dbReference type="RefSeq" id="WP_043768328.1">
    <property type="nucleotide sequence ID" value="NZ_JAME01000008.1"/>
</dbReference>
<dbReference type="GO" id="GO:0016787">
    <property type="term" value="F:hydrolase activity"/>
    <property type="evidence" value="ECO:0007669"/>
    <property type="project" value="UniProtKB-KW"/>
</dbReference>
<dbReference type="InterPro" id="IPR005538">
    <property type="entry name" value="LrgA/CidA"/>
</dbReference>
<feature type="transmembrane region" description="Helical" evidence="6">
    <location>
        <begin position="29"/>
        <end position="46"/>
    </location>
</feature>
<keyword evidence="4 6" id="KW-1133">Transmembrane helix</keyword>
<sequence length="119" mass="11867">MIAHIALLLAFQLGGETLSRGLGLPVPGPVLGLVGFFALLVARPALADRMRPACSGLLSHLSLLFVPAGVGVTAQLGVFGADGPALVTALVLSTILAILAGVGTFLAVARLTGRTDADG</sequence>
<accession>X7F9N7</accession>